<feature type="domain" description="Alanyl-transfer RNA synthetases family profile" evidence="12">
    <location>
        <begin position="1"/>
        <end position="260"/>
    </location>
</feature>
<evidence type="ECO:0000313" key="13">
    <source>
        <dbReference type="EMBL" id="CAE7189823.1"/>
    </source>
</evidence>
<evidence type="ECO:0000256" key="8">
    <source>
        <dbReference type="ARBA" id="ARBA00022884"/>
    </source>
</evidence>
<dbReference type="InterPro" id="IPR018164">
    <property type="entry name" value="Ala-tRNA-synth_IIc_N"/>
</dbReference>
<dbReference type="PANTHER" id="PTHR11777:SF9">
    <property type="entry name" value="ALANINE--TRNA LIGASE, CYTOPLASMIC"/>
    <property type="match status" value="1"/>
</dbReference>
<dbReference type="GO" id="GO:0000049">
    <property type="term" value="F:tRNA binding"/>
    <property type="evidence" value="ECO:0007669"/>
    <property type="project" value="UniProtKB-KW"/>
</dbReference>
<evidence type="ECO:0000256" key="3">
    <source>
        <dbReference type="ARBA" id="ARBA00017959"/>
    </source>
</evidence>
<dbReference type="GO" id="GO:0005524">
    <property type="term" value="F:ATP binding"/>
    <property type="evidence" value="ECO:0007669"/>
    <property type="project" value="UniProtKB-KW"/>
</dbReference>
<evidence type="ECO:0000256" key="4">
    <source>
        <dbReference type="ARBA" id="ARBA00022555"/>
    </source>
</evidence>
<keyword evidence="14" id="KW-1185">Reference proteome</keyword>
<dbReference type="SMART" id="SM00863">
    <property type="entry name" value="tRNA_SAD"/>
    <property type="match status" value="1"/>
</dbReference>
<reference evidence="13" key="1">
    <citation type="submission" date="2021-02" db="EMBL/GenBank/DDBJ databases">
        <authorList>
            <person name="Dougan E. K."/>
            <person name="Rhodes N."/>
            <person name="Thang M."/>
            <person name="Chan C."/>
        </authorList>
    </citation>
    <scope>NUCLEOTIDE SEQUENCE</scope>
</reference>
<feature type="coiled-coil region" evidence="11">
    <location>
        <begin position="1172"/>
        <end position="1237"/>
    </location>
</feature>
<feature type="non-terminal residue" evidence="13">
    <location>
        <position position="1"/>
    </location>
</feature>
<dbReference type="GO" id="GO:0006419">
    <property type="term" value="P:alanyl-tRNA aminoacylation"/>
    <property type="evidence" value="ECO:0007669"/>
    <property type="project" value="InterPro"/>
</dbReference>
<keyword evidence="5" id="KW-0436">Ligase</keyword>
<dbReference type="Gene3D" id="2.40.30.130">
    <property type="match status" value="1"/>
</dbReference>
<dbReference type="PROSITE" id="PS52031">
    <property type="entry name" value="GG_LECTIN"/>
    <property type="match status" value="2"/>
</dbReference>
<evidence type="ECO:0000256" key="6">
    <source>
        <dbReference type="ARBA" id="ARBA00022741"/>
    </source>
</evidence>
<keyword evidence="8" id="KW-0694">RNA-binding</keyword>
<dbReference type="Proteomes" id="UP000649617">
    <property type="component" value="Unassembled WGS sequence"/>
</dbReference>
<evidence type="ECO:0000256" key="2">
    <source>
        <dbReference type="ARBA" id="ARBA00013168"/>
    </source>
</evidence>
<evidence type="ECO:0000259" key="12">
    <source>
        <dbReference type="PROSITE" id="PS50860"/>
    </source>
</evidence>
<dbReference type="SUPFAM" id="SSF55186">
    <property type="entry name" value="ThrRS/AlaRS common domain"/>
    <property type="match status" value="1"/>
</dbReference>
<evidence type="ECO:0000256" key="1">
    <source>
        <dbReference type="ARBA" id="ARBA00008429"/>
    </source>
</evidence>
<dbReference type="EC" id="6.1.1.7" evidence="2"/>
<dbReference type="PANTHER" id="PTHR11777">
    <property type="entry name" value="ALANYL-TRNA SYNTHETASE"/>
    <property type="match status" value="1"/>
</dbReference>
<dbReference type="InterPro" id="IPR013783">
    <property type="entry name" value="Ig-like_fold"/>
</dbReference>
<dbReference type="InterPro" id="IPR014756">
    <property type="entry name" value="Ig_E-set"/>
</dbReference>
<comment type="caution">
    <text evidence="13">The sequence shown here is derived from an EMBL/GenBank/DDBJ whole genome shotgun (WGS) entry which is preliminary data.</text>
</comment>
<keyword evidence="9" id="KW-0648">Protein biosynthesis</keyword>
<dbReference type="Pfam" id="PF02272">
    <property type="entry name" value="DHHA1"/>
    <property type="match status" value="1"/>
</dbReference>
<evidence type="ECO:0000256" key="9">
    <source>
        <dbReference type="ARBA" id="ARBA00022917"/>
    </source>
</evidence>
<comment type="similarity">
    <text evidence="1">Belongs to the class-II aminoacyl-tRNA synthetase family. Alax-L subfamily.</text>
</comment>
<dbReference type="InterPro" id="IPR050058">
    <property type="entry name" value="Ala-tRNA_ligase"/>
</dbReference>
<sequence>EDDLKYTWDIKPAAKVLAIYTEDGFVDSTADIGDDGASVGLVLDKTPFYAEAGGQVNDLGVLRKDDSAELDVKVVQAFAGYVLHTGPVPAAALSVGDEVTCQVDYAHRSRIAPNHTMTHVLNWALREVLGDGIDQRGSLVTAERLRFDFSYEASAGVSMKDLQSVENKVREVVAAGLPVDTKTVALADAQAITGLRAMAGESYPDPVRVVTVGSAGIDTILEKPNDHQWLEQSVEFCGGTHISSTSEAKSFALLEEKGLAGHCAAFVDFGGRQVAPGGLHLAGSFQGWDPNVTALADGDGDGIYVTTLDLPAGSHEFKFINGSSLEYAETLPPACSTANTWYYYYGYGDEDAPRKLEIEEGAASAEVHMCFQECQPCEALARCKMFNCPSGHVLKDSAMEIPGETKATCCKVASNWAAPVVVRSAAYSDGNRAEFWVWGQMVHSTRDRGLTVVEVRPELLALCMSYGWQVPVQHKETFDTYVDSSKLEAYLAKVPAGNLLLMGAVDEASNMLSSQAEALIASCGAKSIQQMGFRSSYSLIGQKDGSALSEVVLPEGSGYAIAVAEFPMPPGKKFCKMYDCFWGIFHNVLRADAMETPGQSDEACCERAKQGEHSLVVRSTGYSDGNRAQFRLNGQLLYRTGTRGLTIVDLWPDMTVKHTETFDTFTDSSALVAYLSSTPEGNIILVGAVDEASAGFSQEAENLLRDCGATFPRPLSFRSSYALIGIKGGNALSEVVMPELTGSAVAVGELIPVIPPGPDLCKLYNCPSGFVLRADAMETLGELLEDCCAAVEAGKQAVVVRSAGYEDGNKAEFFVDMWPDMTVKHIETFDTHLDCSSFVAYLSSTAEGNMVLVGAADEASRALGKDWDAANLLRDLGATFPRPIFFRSSYALIGMKGGNALAEVVRPMGGGKAVAVAEVPLPQATLPPTSQVTTTSIVDSFVPVDGGVDRACRGAASSDNNPNYYTVVSGVESLLACKEECVRAEACVGIEHSGSRCEVWTRPEGIQASINLAGFTCLSYASSLATTVTTTTAATTGAISNLFEAVDGGINRACRGASTSDNNPANYAVVSGVQQLGDCQAECMKVVGCVGIEFSVGRCEVWIRPDGIQATIALSGFTCQRLVGETRRGLVLNTGRPKVARYDATPYSRDAGRSDRISKGVRRIIAATGEVAETAIKEAERLDSEVSKLEAAKDTKEEALLELSRSVDDSELPAAPKAALRDRLGQLRKQLKKKQKKKKGKVSKEEQAAFLAELRQAIDGARSAGASFCVAAFEGTGVDGKMLRELAVEPEMESIAVLVLNQPSEGAVDCLAAVPSSLQDSKPAGAWVQAALAAVGGKGGGKPAFAQGAARGADADALSAARTAAEAFWE</sequence>
<evidence type="ECO:0000256" key="5">
    <source>
        <dbReference type="ARBA" id="ARBA00022598"/>
    </source>
</evidence>
<dbReference type="SUPFAM" id="SSF81296">
    <property type="entry name" value="E set domains"/>
    <property type="match status" value="1"/>
</dbReference>
<evidence type="ECO:0000256" key="7">
    <source>
        <dbReference type="ARBA" id="ARBA00022840"/>
    </source>
</evidence>
<proteinExistence type="inferred from homology"/>
<dbReference type="GO" id="GO:0004813">
    <property type="term" value="F:alanine-tRNA ligase activity"/>
    <property type="evidence" value="ECO:0007669"/>
    <property type="project" value="UniProtKB-EC"/>
</dbReference>
<keyword evidence="7" id="KW-0067">ATP-binding</keyword>
<keyword evidence="4" id="KW-0820">tRNA-binding</keyword>
<dbReference type="GO" id="GO:0005739">
    <property type="term" value="C:mitochondrion"/>
    <property type="evidence" value="ECO:0007669"/>
    <property type="project" value="TreeGrafter"/>
</dbReference>
<name>A0A812J1W1_SYMPI</name>
<dbReference type="EMBL" id="CAJNIZ010001381">
    <property type="protein sequence ID" value="CAE7189823.1"/>
    <property type="molecule type" value="Genomic_DNA"/>
</dbReference>
<dbReference type="InterPro" id="IPR018163">
    <property type="entry name" value="Thr/Ala-tRNA-synth_IIc_edit"/>
</dbReference>
<dbReference type="Pfam" id="PF07973">
    <property type="entry name" value="tRNA_SAD"/>
    <property type="match status" value="1"/>
</dbReference>
<dbReference type="Gene3D" id="2.60.40.10">
    <property type="entry name" value="Immunoglobulins"/>
    <property type="match status" value="1"/>
</dbReference>
<protein>
    <recommendedName>
        <fullName evidence="3">Alanine--tRNA ligase</fullName>
        <ecNumber evidence="2">6.1.1.7</ecNumber>
    </recommendedName>
</protein>
<dbReference type="FunFam" id="3.10.310.40:FF:000001">
    <property type="entry name" value="Alanine--tRNA ligase"/>
    <property type="match status" value="1"/>
</dbReference>
<evidence type="ECO:0000313" key="14">
    <source>
        <dbReference type="Proteomes" id="UP000649617"/>
    </source>
</evidence>
<dbReference type="PROSITE" id="PS50860">
    <property type="entry name" value="AA_TRNA_LIGASE_II_ALA"/>
    <property type="match status" value="1"/>
</dbReference>
<dbReference type="InterPro" id="IPR009000">
    <property type="entry name" value="Transl_B-barrel_sf"/>
</dbReference>
<gene>
    <name evidence="13" type="primary">ALA1</name>
    <name evidence="13" type="ORF">SPIL2461_LOCUS1426</name>
</gene>
<dbReference type="OrthoDB" id="440755at2759"/>
<keyword evidence="6" id="KW-0547">Nucleotide-binding</keyword>
<evidence type="ECO:0000256" key="10">
    <source>
        <dbReference type="ARBA" id="ARBA00023146"/>
    </source>
</evidence>
<keyword evidence="10" id="KW-0030">Aminoacyl-tRNA synthetase</keyword>
<dbReference type="InterPro" id="IPR012947">
    <property type="entry name" value="tRNA_SAD"/>
</dbReference>
<dbReference type="GO" id="GO:0009507">
    <property type="term" value="C:chloroplast"/>
    <property type="evidence" value="ECO:0007669"/>
    <property type="project" value="TreeGrafter"/>
</dbReference>
<dbReference type="SUPFAM" id="SSF50447">
    <property type="entry name" value="Translation proteins"/>
    <property type="match status" value="1"/>
</dbReference>
<organism evidence="13 14">
    <name type="scientific">Symbiodinium pilosum</name>
    <name type="common">Dinoflagellate</name>
    <dbReference type="NCBI Taxonomy" id="2952"/>
    <lineage>
        <taxon>Eukaryota</taxon>
        <taxon>Sar</taxon>
        <taxon>Alveolata</taxon>
        <taxon>Dinophyceae</taxon>
        <taxon>Suessiales</taxon>
        <taxon>Symbiodiniaceae</taxon>
        <taxon>Symbiodinium</taxon>
    </lineage>
</organism>
<dbReference type="InterPro" id="IPR018165">
    <property type="entry name" value="Ala-tRNA-synth_IIc_core"/>
</dbReference>
<dbReference type="FunFam" id="3.30.980.10:FF:000004">
    <property type="entry name" value="Alanine--tRNA ligase, cytoplasmic"/>
    <property type="match status" value="1"/>
</dbReference>
<dbReference type="Gene3D" id="3.10.310.40">
    <property type="match status" value="1"/>
</dbReference>
<dbReference type="InterPro" id="IPR039477">
    <property type="entry name" value="ILEI/PANDER_dom"/>
</dbReference>
<dbReference type="Gene3D" id="3.30.980.10">
    <property type="entry name" value="Threonyl-trna Synthetase, Chain A, domain 2"/>
    <property type="match status" value="1"/>
</dbReference>
<dbReference type="Pfam" id="PF01411">
    <property type="entry name" value="tRNA-synt_2c"/>
    <property type="match status" value="1"/>
</dbReference>
<dbReference type="GO" id="GO:0002161">
    <property type="term" value="F:aminoacyl-tRNA deacylase activity"/>
    <property type="evidence" value="ECO:0007669"/>
    <property type="project" value="TreeGrafter"/>
</dbReference>
<dbReference type="Pfam" id="PF15711">
    <property type="entry name" value="ILEI"/>
    <property type="match status" value="3"/>
</dbReference>
<keyword evidence="11" id="KW-0175">Coiled coil</keyword>
<dbReference type="InterPro" id="IPR003156">
    <property type="entry name" value="DHHA1_dom"/>
</dbReference>
<evidence type="ECO:0000256" key="11">
    <source>
        <dbReference type="SAM" id="Coils"/>
    </source>
</evidence>
<accession>A0A812J1W1</accession>